<proteinExistence type="predicted"/>
<dbReference type="Proteomes" id="UP001292094">
    <property type="component" value="Unassembled WGS sequence"/>
</dbReference>
<sequence>MENFEKNHQNLEYRSVFPHIFGESGSGILEQNTRWGGGGRKQPSAIHHIHHIHLYLLAARTSGVTAVMLRCLPHATVHRWLPPP</sequence>
<protein>
    <submittedName>
        <fullName evidence="1">Uncharacterized protein</fullName>
    </submittedName>
</protein>
<evidence type="ECO:0000313" key="2">
    <source>
        <dbReference type="Proteomes" id="UP001292094"/>
    </source>
</evidence>
<accession>A0AAE1NGM6</accession>
<name>A0AAE1NGM6_9EUCA</name>
<dbReference type="AlphaFoldDB" id="A0AAE1NGM6"/>
<evidence type="ECO:0000313" key="1">
    <source>
        <dbReference type="EMBL" id="KAK4288391.1"/>
    </source>
</evidence>
<keyword evidence="2" id="KW-1185">Reference proteome</keyword>
<gene>
    <name evidence="1" type="ORF">Pmani_038584</name>
</gene>
<organism evidence="1 2">
    <name type="scientific">Petrolisthes manimaculis</name>
    <dbReference type="NCBI Taxonomy" id="1843537"/>
    <lineage>
        <taxon>Eukaryota</taxon>
        <taxon>Metazoa</taxon>
        <taxon>Ecdysozoa</taxon>
        <taxon>Arthropoda</taxon>
        <taxon>Crustacea</taxon>
        <taxon>Multicrustacea</taxon>
        <taxon>Malacostraca</taxon>
        <taxon>Eumalacostraca</taxon>
        <taxon>Eucarida</taxon>
        <taxon>Decapoda</taxon>
        <taxon>Pleocyemata</taxon>
        <taxon>Anomura</taxon>
        <taxon>Galatheoidea</taxon>
        <taxon>Porcellanidae</taxon>
        <taxon>Petrolisthes</taxon>
    </lineage>
</organism>
<dbReference type="EMBL" id="JAWZYT010006324">
    <property type="protein sequence ID" value="KAK4288391.1"/>
    <property type="molecule type" value="Genomic_DNA"/>
</dbReference>
<reference evidence="1" key="1">
    <citation type="submission" date="2023-11" db="EMBL/GenBank/DDBJ databases">
        <title>Genome assemblies of two species of porcelain crab, Petrolisthes cinctipes and Petrolisthes manimaculis (Anomura: Porcellanidae).</title>
        <authorList>
            <person name="Angst P."/>
        </authorList>
    </citation>
    <scope>NUCLEOTIDE SEQUENCE</scope>
    <source>
        <strain evidence="1">PB745_02</strain>
        <tissue evidence="1">Gill</tissue>
    </source>
</reference>
<comment type="caution">
    <text evidence="1">The sequence shown here is derived from an EMBL/GenBank/DDBJ whole genome shotgun (WGS) entry which is preliminary data.</text>
</comment>